<dbReference type="FunFam" id="3.40.50.720:FF:000084">
    <property type="entry name" value="Short-chain dehydrogenase reductase"/>
    <property type="match status" value="1"/>
</dbReference>
<dbReference type="GO" id="GO:0016491">
    <property type="term" value="F:oxidoreductase activity"/>
    <property type="evidence" value="ECO:0007669"/>
    <property type="project" value="UniProtKB-KW"/>
</dbReference>
<dbReference type="Pfam" id="PF13561">
    <property type="entry name" value="adh_short_C2"/>
    <property type="match status" value="1"/>
</dbReference>
<reference evidence="3" key="1">
    <citation type="submission" date="2018-05" db="EMBL/GenBank/DDBJ databases">
        <authorList>
            <person name="Lanie J.A."/>
            <person name="Ng W.-L."/>
            <person name="Kazmierczak K.M."/>
            <person name="Andrzejewski T.M."/>
            <person name="Davidsen T.M."/>
            <person name="Wayne K.J."/>
            <person name="Tettelin H."/>
            <person name="Glass J.I."/>
            <person name="Rusch D."/>
            <person name="Podicherti R."/>
            <person name="Tsui H.-C.T."/>
            <person name="Winkler M.E."/>
        </authorList>
    </citation>
    <scope>NUCLEOTIDE SEQUENCE</scope>
</reference>
<dbReference type="InterPro" id="IPR002347">
    <property type="entry name" value="SDR_fam"/>
</dbReference>
<dbReference type="PRINTS" id="PR00081">
    <property type="entry name" value="GDHRDH"/>
</dbReference>
<accession>A0A382TYD3</accession>
<dbReference type="CDD" id="cd05233">
    <property type="entry name" value="SDR_c"/>
    <property type="match status" value="1"/>
</dbReference>
<dbReference type="PRINTS" id="PR00080">
    <property type="entry name" value="SDRFAMILY"/>
</dbReference>
<gene>
    <name evidence="3" type="ORF">METZ01_LOCUS379913</name>
</gene>
<proteinExistence type="inferred from homology"/>
<comment type="similarity">
    <text evidence="1">Belongs to the short-chain dehydrogenases/reductases (SDR) family.</text>
</comment>
<sequence length="201" mass="20998">GGDAEFFEVDVSSPEAMKSAFQAVAEAFGGIDILYNNAGGATPRDDHILKMPLDEFDHAIGLNLFGPLLGCRLAIPYMQQRGGGSIINTASIRSMIGTPGADAYTAAKGGVVTLTRALALQCAPQGIRVNAIAPGAVLTERVRNLMEQDNDSGPTQEIIEKHLLGLGHPQQVASVALFFASDDSNWVTGQILPVDGGASAH</sequence>
<organism evidence="3">
    <name type="scientific">marine metagenome</name>
    <dbReference type="NCBI Taxonomy" id="408172"/>
    <lineage>
        <taxon>unclassified sequences</taxon>
        <taxon>metagenomes</taxon>
        <taxon>ecological metagenomes</taxon>
    </lineage>
</organism>
<dbReference type="AlphaFoldDB" id="A0A382TYD3"/>
<feature type="non-terminal residue" evidence="3">
    <location>
        <position position="1"/>
    </location>
</feature>
<protein>
    <submittedName>
        <fullName evidence="3">Uncharacterized protein</fullName>
    </submittedName>
</protein>
<dbReference type="SUPFAM" id="SSF51735">
    <property type="entry name" value="NAD(P)-binding Rossmann-fold domains"/>
    <property type="match status" value="1"/>
</dbReference>
<evidence type="ECO:0000313" key="3">
    <source>
        <dbReference type="EMBL" id="SVD27059.1"/>
    </source>
</evidence>
<keyword evidence="2" id="KW-0560">Oxidoreductase</keyword>
<dbReference type="InterPro" id="IPR036291">
    <property type="entry name" value="NAD(P)-bd_dom_sf"/>
</dbReference>
<evidence type="ECO:0000256" key="1">
    <source>
        <dbReference type="ARBA" id="ARBA00006484"/>
    </source>
</evidence>
<dbReference type="EMBL" id="UINC01140105">
    <property type="protein sequence ID" value="SVD27059.1"/>
    <property type="molecule type" value="Genomic_DNA"/>
</dbReference>
<dbReference type="Gene3D" id="3.40.50.720">
    <property type="entry name" value="NAD(P)-binding Rossmann-like Domain"/>
    <property type="match status" value="1"/>
</dbReference>
<evidence type="ECO:0000256" key="2">
    <source>
        <dbReference type="ARBA" id="ARBA00023002"/>
    </source>
</evidence>
<name>A0A382TYD3_9ZZZZ</name>
<dbReference type="PANTHER" id="PTHR24321">
    <property type="entry name" value="DEHYDROGENASES, SHORT CHAIN"/>
    <property type="match status" value="1"/>
</dbReference>
<dbReference type="PROSITE" id="PS00061">
    <property type="entry name" value="ADH_SHORT"/>
    <property type="match status" value="1"/>
</dbReference>
<dbReference type="PANTHER" id="PTHR24321:SF14">
    <property type="entry name" value="SHORT-CHAIN TYPE DEHYDROGENASE_REDUCTASE BLR2146-RELATED"/>
    <property type="match status" value="1"/>
</dbReference>
<dbReference type="InterPro" id="IPR020904">
    <property type="entry name" value="Sc_DH/Rdtase_CS"/>
</dbReference>